<dbReference type="Gene3D" id="3.40.190.10">
    <property type="entry name" value="Periplasmic binding protein-like II"/>
    <property type="match status" value="2"/>
</dbReference>
<evidence type="ECO:0000313" key="7">
    <source>
        <dbReference type="Proteomes" id="UP000838672"/>
    </source>
</evidence>
<keyword evidence="2 4" id="KW-0813">Transport</keyword>
<comment type="caution">
    <text evidence="6">The sequence shown here is derived from an EMBL/GenBank/DDBJ whole genome shotgun (WGS) entry which is preliminary data.</text>
</comment>
<feature type="chain" id="PRO_5044955699" description="Phosphate-binding protein" evidence="4">
    <location>
        <begin position="45"/>
        <end position="355"/>
    </location>
</feature>
<evidence type="ECO:0000256" key="1">
    <source>
        <dbReference type="ARBA" id="ARBA00008725"/>
    </source>
</evidence>
<dbReference type="PANTHER" id="PTHR30570">
    <property type="entry name" value="PERIPLASMIC PHOSPHATE BINDING COMPONENT OF PHOSPHATE ABC TRANSPORTER"/>
    <property type="match status" value="1"/>
</dbReference>
<evidence type="ECO:0000256" key="4">
    <source>
        <dbReference type="RuleBase" id="RU367119"/>
    </source>
</evidence>
<dbReference type="PANTHER" id="PTHR30570:SF6">
    <property type="entry name" value="PHOSPHATE-BINDING PROTEIN PSTS"/>
    <property type="match status" value="1"/>
</dbReference>
<keyword evidence="4" id="KW-0574">Periplasm</keyword>
<feature type="domain" description="PBP" evidence="5">
    <location>
        <begin position="68"/>
        <end position="322"/>
    </location>
</feature>
<dbReference type="SUPFAM" id="SSF53850">
    <property type="entry name" value="Periplasmic binding protein-like II"/>
    <property type="match status" value="1"/>
</dbReference>
<accession>A0ABM8ZRA5</accession>
<dbReference type="NCBIfam" id="TIGR02136">
    <property type="entry name" value="ptsS_2"/>
    <property type="match status" value="1"/>
</dbReference>
<comment type="similarity">
    <text evidence="1 4">Belongs to the PstS family.</text>
</comment>
<dbReference type="CDD" id="cd13566">
    <property type="entry name" value="PBP2_phosphate"/>
    <property type="match status" value="1"/>
</dbReference>
<keyword evidence="7" id="KW-1185">Reference proteome</keyword>
<reference evidence="6" key="1">
    <citation type="submission" date="2021-11" db="EMBL/GenBank/DDBJ databases">
        <authorList>
            <person name="Rodrigo-Torres L."/>
            <person name="Arahal R. D."/>
            <person name="Lucena T."/>
        </authorList>
    </citation>
    <scope>NUCLEOTIDE SEQUENCE</scope>
    <source>
        <strain evidence="6">CECT 7929</strain>
    </source>
</reference>
<keyword evidence="3 4" id="KW-0732">Signal</keyword>
<keyword evidence="4" id="KW-0964">Secreted</keyword>
<protein>
    <recommendedName>
        <fullName evidence="4">Phosphate-binding protein</fullName>
    </recommendedName>
</protein>
<comment type="subcellular location">
    <subcellularLocation>
        <location evidence="4">Periplasm</location>
    </subcellularLocation>
    <subcellularLocation>
        <location evidence="4">Secreted</location>
    </subcellularLocation>
</comment>
<keyword evidence="4" id="KW-0592">Phosphate transport</keyword>
<name>A0ABM8ZRA5_9VIBR</name>
<comment type="function">
    <text evidence="4">Involved in the system for phosphate transport across the cytoplasmic membrane.</text>
</comment>
<dbReference type="Proteomes" id="UP000838672">
    <property type="component" value="Unassembled WGS sequence"/>
</dbReference>
<dbReference type="InterPro" id="IPR024370">
    <property type="entry name" value="PBP_domain"/>
</dbReference>
<dbReference type="InterPro" id="IPR050811">
    <property type="entry name" value="Phosphate_ABC_transporter"/>
</dbReference>
<evidence type="ECO:0000313" key="6">
    <source>
        <dbReference type="EMBL" id="CAH0532833.1"/>
    </source>
</evidence>
<dbReference type="Pfam" id="PF12849">
    <property type="entry name" value="PBP_like_2"/>
    <property type="match status" value="1"/>
</dbReference>
<evidence type="ECO:0000259" key="5">
    <source>
        <dbReference type="Pfam" id="PF12849"/>
    </source>
</evidence>
<evidence type="ECO:0000256" key="2">
    <source>
        <dbReference type="ARBA" id="ARBA00022448"/>
    </source>
</evidence>
<feature type="signal peptide" evidence="4">
    <location>
        <begin position="1"/>
        <end position="44"/>
    </location>
</feature>
<dbReference type="EMBL" id="CAKLDI010000001">
    <property type="protein sequence ID" value="CAH0532833.1"/>
    <property type="molecule type" value="Genomic_DNA"/>
</dbReference>
<evidence type="ECO:0000256" key="3">
    <source>
        <dbReference type="ARBA" id="ARBA00022729"/>
    </source>
</evidence>
<dbReference type="InterPro" id="IPR011862">
    <property type="entry name" value="Phos-bd"/>
</dbReference>
<organism evidence="6 7">
    <name type="scientific">Vibrio stylophorae</name>
    <dbReference type="NCBI Taxonomy" id="659351"/>
    <lineage>
        <taxon>Bacteria</taxon>
        <taxon>Pseudomonadati</taxon>
        <taxon>Pseudomonadota</taxon>
        <taxon>Gammaproteobacteria</taxon>
        <taxon>Vibrionales</taxon>
        <taxon>Vibrionaceae</taxon>
        <taxon>Vibrio</taxon>
    </lineage>
</organism>
<proteinExistence type="inferred from homology"/>
<gene>
    <name evidence="6" type="primary">pstS</name>
    <name evidence="6" type="ORF">VST7929_00680</name>
</gene>
<sequence length="355" mass="38329">MSAYCRQNLQMRKAFALKAPLFAAALSMLLLLMMLFVATSQAQANPTSSDNSVTTNTAQSVKKIPGITGNLSSVGSDTLANMMTYWGEAFSRRYPNVNVQIQAPGSSSAPVALLEGTAQLGPMSRPMKAKEIEVFEQRFGYPPTAIRVAIDAMAVFVHRDNPIEGLSIQQVDAIFSNTLRCGETESIERWGQLGLTGDWAAMPIQRFGRNSVSGTYGYFKTRALCQGDFRTNVNEQPGSASVVQSVSTSVNSIGYSGIGYDASGVRAVPIANKEGQYIAATANNASLGHYPLARFLYIYVNKAPDRALDPLTAEFIRFILSNAGQSIVTKEGYIALPSRVIAADLKRLGLSLQKN</sequence>